<reference evidence="6 7" key="1">
    <citation type="submission" date="2024-10" db="EMBL/GenBank/DDBJ databases">
        <authorList>
            <person name="Ratan Roy A."/>
            <person name="Morales Sandoval P.H."/>
            <person name="De Los Santos Villalobos S."/>
            <person name="Chakraborty S."/>
            <person name="Mukherjee J."/>
        </authorList>
    </citation>
    <scope>NUCLEOTIDE SEQUENCE [LARGE SCALE GENOMIC DNA]</scope>
    <source>
        <strain evidence="6 7">S1</strain>
    </source>
</reference>
<keyword evidence="2 5" id="KW-0689">Ribosomal protein</keyword>
<dbReference type="Gene3D" id="3.30.70.1730">
    <property type="match status" value="1"/>
</dbReference>
<keyword evidence="5" id="KW-0699">rRNA-binding</keyword>
<evidence type="ECO:0000256" key="3">
    <source>
        <dbReference type="ARBA" id="ARBA00023274"/>
    </source>
</evidence>
<dbReference type="SUPFAM" id="SSF160369">
    <property type="entry name" value="Ribosomal protein L10-like"/>
    <property type="match status" value="1"/>
</dbReference>
<evidence type="ECO:0000313" key="6">
    <source>
        <dbReference type="EMBL" id="MFE4108170.1"/>
    </source>
</evidence>
<dbReference type="NCBIfam" id="NF000955">
    <property type="entry name" value="PRK00099.1-1"/>
    <property type="match status" value="1"/>
</dbReference>
<name>A0ABW6IJ19_9CYAN</name>
<dbReference type="PROSITE" id="PS01109">
    <property type="entry name" value="RIBOSOMAL_L10"/>
    <property type="match status" value="1"/>
</dbReference>
<organism evidence="6 7">
    <name type="scientific">Almyronema epifaneia S1</name>
    <dbReference type="NCBI Taxonomy" id="2991925"/>
    <lineage>
        <taxon>Bacteria</taxon>
        <taxon>Bacillati</taxon>
        <taxon>Cyanobacteriota</taxon>
        <taxon>Cyanophyceae</taxon>
        <taxon>Nodosilineales</taxon>
        <taxon>Nodosilineaceae</taxon>
        <taxon>Almyronema</taxon>
        <taxon>Almyronema epifaneia</taxon>
    </lineage>
</organism>
<dbReference type="GO" id="GO:0005840">
    <property type="term" value="C:ribosome"/>
    <property type="evidence" value="ECO:0007669"/>
    <property type="project" value="UniProtKB-KW"/>
</dbReference>
<dbReference type="InterPro" id="IPR043141">
    <property type="entry name" value="Ribosomal_uL10-like_sf"/>
</dbReference>
<protein>
    <recommendedName>
        <fullName evidence="4 5">Large ribosomal subunit protein uL10</fullName>
    </recommendedName>
</protein>
<comment type="similarity">
    <text evidence="1 5">Belongs to the universal ribosomal protein uL10 family.</text>
</comment>
<dbReference type="InterPro" id="IPR047865">
    <property type="entry name" value="Ribosomal_uL10_bac_type"/>
</dbReference>
<dbReference type="InterPro" id="IPR022973">
    <property type="entry name" value="Ribosomal_uL10_bac"/>
</dbReference>
<keyword evidence="3 5" id="KW-0687">Ribonucleoprotein</keyword>
<comment type="caution">
    <text evidence="6">The sequence shown here is derived from an EMBL/GenBank/DDBJ whole genome shotgun (WGS) entry which is preliminary data.</text>
</comment>
<comment type="function">
    <text evidence="5">Forms part of the ribosomal stalk, playing a central role in the interaction of the ribosome with GTP-bound translation factors.</text>
</comment>
<evidence type="ECO:0000256" key="1">
    <source>
        <dbReference type="ARBA" id="ARBA00008889"/>
    </source>
</evidence>
<evidence type="ECO:0000256" key="5">
    <source>
        <dbReference type="HAMAP-Rule" id="MF_00362"/>
    </source>
</evidence>
<dbReference type="Gene3D" id="6.10.250.290">
    <property type="match status" value="1"/>
</dbReference>
<keyword evidence="7" id="KW-1185">Reference proteome</keyword>
<dbReference type="EMBL" id="JBHZOL010000100">
    <property type="protein sequence ID" value="MFE4108170.1"/>
    <property type="molecule type" value="Genomic_DNA"/>
</dbReference>
<proteinExistence type="inferred from homology"/>
<sequence>MGRTLEGKKEIVAELQNLLSEAQLALVIDYKGLSVAEITDLRNRLREKGAVCKVTKNTLMRIAVDGNKTWQPMQQFLKESSAFLLVQDDLGGAIKAYQGFQKDTKKTILRGGVMEGRALSEDDIKAITDLPSKEELIARIAGAIQANTTKLAVGVKAVPTKLAVGIKEVPASLTRAIKAVADKDQADAA</sequence>
<dbReference type="Proteomes" id="UP001600165">
    <property type="component" value="Unassembled WGS sequence"/>
</dbReference>
<dbReference type="CDD" id="cd05797">
    <property type="entry name" value="Ribosomal_L10"/>
    <property type="match status" value="1"/>
</dbReference>
<dbReference type="InterPro" id="IPR002363">
    <property type="entry name" value="Ribosomal_uL10_CS_bac"/>
</dbReference>
<gene>
    <name evidence="5 6" type="primary">rplJ</name>
    <name evidence="5" type="synonym">rpl10</name>
    <name evidence="6" type="ORF">ACFVKH_17950</name>
</gene>
<dbReference type="HAMAP" id="MF_00362">
    <property type="entry name" value="Ribosomal_uL10"/>
    <property type="match status" value="1"/>
</dbReference>
<evidence type="ECO:0000256" key="2">
    <source>
        <dbReference type="ARBA" id="ARBA00022980"/>
    </source>
</evidence>
<accession>A0ABW6IJ19</accession>
<dbReference type="InterPro" id="IPR001790">
    <property type="entry name" value="Ribosomal_uL10"/>
</dbReference>
<evidence type="ECO:0000256" key="4">
    <source>
        <dbReference type="ARBA" id="ARBA00035202"/>
    </source>
</evidence>
<comment type="subunit">
    <text evidence="5">Part of the ribosomal stalk of the 50S ribosomal subunit. The N-terminus interacts with L11 and the large rRNA to form the base of the stalk. The C-terminus forms an elongated spine to which L12 dimers bind in a sequential fashion forming a multimeric L10(L12)X complex.</text>
</comment>
<dbReference type="Pfam" id="PF00466">
    <property type="entry name" value="Ribosomal_L10"/>
    <property type="match status" value="1"/>
</dbReference>
<keyword evidence="5" id="KW-0694">RNA-binding</keyword>
<dbReference type="RefSeq" id="WP_377967620.1">
    <property type="nucleotide sequence ID" value="NZ_JBHZOL010000100.1"/>
</dbReference>
<dbReference type="PANTHER" id="PTHR11560">
    <property type="entry name" value="39S RIBOSOMAL PROTEIN L10, MITOCHONDRIAL"/>
    <property type="match status" value="1"/>
</dbReference>
<evidence type="ECO:0000313" key="7">
    <source>
        <dbReference type="Proteomes" id="UP001600165"/>
    </source>
</evidence>